<keyword evidence="2" id="KW-0808">Transferase</keyword>
<dbReference type="InterPro" id="IPR029044">
    <property type="entry name" value="Nucleotide-diphossugar_trans"/>
</dbReference>
<evidence type="ECO:0000313" key="2">
    <source>
        <dbReference type="EMBL" id="MBA5639758.1"/>
    </source>
</evidence>
<protein>
    <submittedName>
        <fullName evidence="2">Glycosyltransferase</fullName>
    </submittedName>
</protein>
<reference evidence="2 3" key="1">
    <citation type="submission" date="2020-07" db="EMBL/GenBank/DDBJ databases">
        <title>Novel species isolated from subtropical streams in China.</title>
        <authorList>
            <person name="Lu H."/>
        </authorList>
    </citation>
    <scope>NUCLEOTIDE SEQUENCE [LARGE SCALE GENOMIC DNA]</scope>
    <source>
        <strain evidence="2 3">LX20W</strain>
    </source>
</reference>
<dbReference type="InterPro" id="IPR029063">
    <property type="entry name" value="SAM-dependent_MTases_sf"/>
</dbReference>
<feature type="domain" description="Glycosyltransferase 2-like" evidence="1">
    <location>
        <begin position="8"/>
        <end position="127"/>
    </location>
</feature>
<dbReference type="RefSeq" id="WP_182166589.1">
    <property type="nucleotide sequence ID" value="NZ_JACEZT010000019.1"/>
</dbReference>
<evidence type="ECO:0000313" key="3">
    <source>
        <dbReference type="Proteomes" id="UP000534388"/>
    </source>
</evidence>
<proteinExistence type="predicted"/>
<accession>A0A7W2EW78</accession>
<dbReference type="EMBL" id="JACEZT010000019">
    <property type="protein sequence ID" value="MBA5639758.1"/>
    <property type="molecule type" value="Genomic_DNA"/>
</dbReference>
<dbReference type="Gene3D" id="3.40.50.150">
    <property type="entry name" value="Vaccinia Virus protein VP39"/>
    <property type="match status" value="1"/>
</dbReference>
<dbReference type="InterPro" id="IPR001173">
    <property type="entry name" value="Glyco_trans_2-like"/>
</dbReference>
<dbReference type="SUPFAM" id="SSF53448">
    <property type="entry name" value="Nucleotide-diphospho-sugar transferases"/>
    <property type="match status" value="1"/>
</dbReference>
<dbReference type="Proteomes" id="UP000534388">
    <property type="component" value="Unassembled WGS sequence"/>
</dbReference>
<comment type="caution">
    <text evidence="2">The sequence shown here is derived from an EMBL/GenBank/DDBJ whole genome shotgun (WGS) entry which is preliminary data.</text>
</comment>
<dbReference type="Gene3D" id="3.90.550.10">
    <property type="entry name" value="Spore Coat Polysaccharide Biosynthesis Protein SpsA, Chain A"/>
    <property type="match status" value="1"/>
</dbReference>
<name>A0A7W2EW78_9BURK</name>
<dbReference type="Pfam" id="PF00535">
    <property type="entry name" value="Glycos_transf_2"/>
    <property type="match status" value="1"/>
</dbReference>
<dbReference type="SUPFAM" id="SSF53335">
    <property type="entry name" value="S-adenosyl-L-methionine-dependent methyltransferases"/>
    <property type="match status" value="1"/>
</dbReference>
<evidence type="ECO:0000259" key="1">
    <source>
        <dbReference type="Pfam" id="PF00535"/>
    </source>
</evidence>
<dbReference type="GO" id="GO:0016740">
    <property type="term" value="F:transferase activity"/>
    <property type="evidence" value="ECO:0007669"/>
    <property type="project" value="UniProtKB-KW"/>
</dbReference>
<dbReference type="AlphaFoldDB" id="A0A7W2EW78"/>
<gene>
    <name evidence="2" type="ORF">H3H37_22105</name>
</gene>
<organism evidence="2 3">
    <name type="scientific">Rugamonas brunnea</name>
    <dbReference type="NCBI Taxonomy" id="2758569"/>
    <lineage>
        <taxon>Bacteria</taxon>
        <taxon>Pseudomonadati</taxon>
        <taxon>Pseudomonadota</taxon>
        <taxon>Betaproteobacteria</taxon>
        <taxon>Burkholderiales</taxon>
        <taxon>Oxalobacteraceae</taxon>
        <taxon>Telluria group</taxon>
        <taxon>Rugamonas</taxon>
    </lineage>
</organism>
<keyword evidence="3" id="KW-1185">Reference proteome</keyword>
<sequence length="441" mass="49361">MHIDTIPVISVSYNSAELIEDLLSSFRAHYRNPVTIIDGSGEQHYRAIEAVCARYDDVRFIHFDYNIHHGPGMAWAFQNLELQGPVLVLDSDVFILKRGFLEDMAQRLQPGMYGVGYVNHVNEGGYDVDYEQGAVRYLHPACMLVNIEVLRQWPMPTKHGAPMTEPMLALHRAGQGQLVQGIDWLKEDFLNTTTGERHYLRHDWQGTVKRSGSYGLDEWNQKSRQAAELRLMVQTMLPPGPRLLFELGANDALLARACKEADPATRYLAAGSHPDKASVTQNACDALYPCDPDTLDDAFFRDHGATDCWILDQALERSAAPEQLLARIRKCIRPDASVVAVIPNAQHWGMLLRMAIGDLAYSAEGLLSPGQRRWFSRVTMFELFRQAGFRIVQGAPVIRQPLQHPGVAAALRQLTASMGVDPELAFQDAQADLYLIKAVPC</sequence>